<evidence type="ECO:0000256" key="6">
    <source>
        <dbReference type="SAM" id="MobiDB-lite"/>
    </source>
</evidence>
<name>W9XN21_9EURO</name>
<evidence type="ECO:0000256" key="5">
    <source>
        <dbReference type="ARBA" id="ARBA00023242"/>
    </source>
</evidence>
<accession>W9XN21</accession>
<keyword evidence="8" id="KW-1185">Reference proteome</keyword>
<keyword evidence="3" id="KW-0805">Transcription regulation</keyword>
<evidence type="ECO:0000256" key="1">
    <source>
        <dbReference type="ARBA" id="ARBA00004123"/>
    </source>
</evidence>
<dbReference type="EMBL" id="AMWN01000007">
    <property type="protein sequence ID" value="EXJ81623.1"/>
    <property type="molecule type" value="Genomic_DNA"/>
</dbReference>
<dbReference type="GeneID" id="19162543"/>
<dbReference type="Pfam" id="PF11571">
    <property type="entry name" value="Med27"/>
    <property type="match status" value="1"/>
</dbReference>
<evidence type="ECO:0000256" key="2">
    <source>
        <dbReference type="ARBA" id="ARBA00008048"/>
    </source>
</evidence>
<comment type="caution">
    <text evidence="7">The sequence shown here is derived from an EMBL/GenBank/DDBJ whole genome shotgun (WGS) entry which is preliminary data.</text>
</comment>
<reference evidence="7 8" key="1">
    <citation type="submission" date="2013-03" db="EMBL/GenBank/DDBJ databases">
        <title>The Genome Sequence of Capronia coronata CBS 617.96.</title>
        <authorList>
            <consortium name="The Broad Institute Genomics Platform"/>
            <person name="Cuomo C."/>
            <person name="de Hoog S."/>
            <person name="Gorbushina A."/>
            <person name="Walker B."/>
            <person name="Young S.K."/>
            <person name="Zeng Q."/>
            <person name="Gargeya S."/>
            <person name="Fitzgerald M."/>
            <person name="Haas B."/>
            <person name="Abouelleil A."/>
            <person name="Allen A.W."/>
            <person name="Alvarado L."/>
            <person name="Arachchi H.M."/>
            <person name="Berlin A.M."/>
            <person name="Chapman S.B."/>
            <person name="Gainer-Dewar J."/>
            <person name="Goldberg J."/>
            <person name="Griggs A."/>
            <person name="Gujja S."/>
            <person name="Hansen M."/>
            <person name="Howarth C."/>
            <person name="Imamovic A."/>
            <person name="Ireland A."/>
            <person name="Larimer J."/>
            <person name="McCowan C."/>
            <person name="Murphy C."/>
            <person name="Pearson M."/>
            <person name="Poon T.W."/>
            <person name="Priest M."/>
            <person name="Roberts A."/>
            <person name="Saif S."/>
            <person name="Shea T."/>
            <person name="Sisk P."/>
            <person name="Sykes S."/>
            <person name="Wortman J."/>
            <person name="Nusbaum C."/>
            <person name="Birren B."/>
        </authorList>
    </citation>
    <scope>NUCLEOTIDE SEQUENCE [LARGE SCALE GENOMIC DNA]</scope>
    <source>
        <strain evidence="7 8">CBS 617.96</strain>
    </source>
</reference>
<dbReference type="HOGENOM" id="CLU_068081_0_0_1"/>
<evidence type="ECO:0000313" key="8">
    <source>
        <dbReference type="Proteomes" id="UP000019484"/>
    </source>
</evidence>
<protein>
    <submittedName>
        <fullName evidence="7">Uncharacterized protein</fullName>
    </submittedName>
</protein>
<dbReference type="RefSeq" id="XP_007726744.1">
    <property type="nucleotide sequence ID" value="XM_007728554.1"/>
</dbReference>
<evidence type="ECO:0000313" key="7">
    <source>
        <dbReference type="EMBL" id="EXJ81623.1"/>
    </source>
</evidence>
<dbReference type="GO" id="GO:0016592">
    <property type="term" value="C:mediator complex"/>
    <property type="evidence" value="ECO:0007669"/>
    <property type="project" value="InterPro"/>
</dbReference>
<feature type="region of interest" description="Disordered" evidence="6">
    <location>
        <begin position="119"/>
        <end position="138"/>
    </location>
</feature>
<comment type="subcellular location">
    <subcellularLocation>
        <location evidence="1">Nucleus</location>
    </subcellularLocation>
</comment>
<dbReference type="eggNOG" id="ENOG502SEH4">
    <property type="taxonomic scope" value="Eukaryota"/>
</dbReference>
<dbReference type="OrthoDB" id="10254221at2759"/>
<dbReference type="InterPro" id="IPR021627">
    <property type="entry name" value="Mediator_Med27"/>
</dbReference>
<dbReference type="Proteomes" id="UP000019484">
    <property type="component" value="Unassembled WGS sequence"/>
</dbReference>
<evidence type="ECO:0000256" key="3">
    <source>
        <dbReference type="ARBA" id="ARBA00023015"/>
    </source>
</evidence>
<evidence type="ECO:0000256" key="4">
    <source>
        <dbReference type="ARBA" id="ARBA00023163"/>
    </source>
</evidence>
<proteinExistence type="inferred from homology"/>
<comment type="similarity">
    <text evidence="2">Belongs to the Mediator complex subunit 27 family.</text>
</comment>
<keyword evidence="4" id="KW-0804">Transcription</keyword>
<keyword evidence="5" id="KW-0539">Nucleus</keyword>
<sequence>MSAASNAEIVHPEDRQLVEKLAKLQNMYQQIGSLRTLLPEKLINPTRFALDNPEGYDPEKLAAFLQDAAQTGSRDVSKFKRDWHSDTVREIWHNVNINELPQGRDAWIVDYELLSRKAGGKQDDTTSMNAAGDQVQPPAPADVAKIVSDFRTKHPELAVNVADEVNVLPIDITVAHLNFRIDQDPTANGQYAVRGHPDTEPSVLRDDIVKAIRAGESAPSLAGLLDMLAAFHDIKTRPCDKCHKLVSGTKLQLPLIRRPKIFNMVSEAFKFVRLRFLAVVLGDKRPLQNEDFCGEYRHLMTRSYRVDSWSDRVPRAAQHSQASFVALGDGSAAQTLTRPVLLSISSTAAS</sequence>
<organism evidence="7 8">
    <name type="scientific">Capronia coronata CBS 617.96</name>
    <dbReference type="NCBI Taxonomy" id="1182541"/>
    <lineage>
        <taxon>Eukaryota</taxon>
        <taxon>Fungi</taxon>
        <taxon>Dikarya</taxon>
        <taxon>Ascomycota</taxon>
        <taxon>Pezizomycotina</taxon>
        <taxon>Eurotiomycetes</taxon>
        <taxon>Chaetothyriomycetidae</taxon>
        <taxon>Chaetothyriales</taxon>
        <taxon>Herpotrichiellaceae</taxon>
        <taxon>Capronia</taxon>
    </lineage>
</organism>
<dbReference type="STRING" id="1182541.W9XN21"/>
<gene>
    <name evidence="7" type="ORF">A1O1_07688</name>
</gene>
<dbReference type="AlphaFoldDB" id="W9XN21"/>